<evidence type="ECO:0000256" key="4">
    <source>
        <dbReference type="ARBA" id="ARBA00022679"/>
    </source>
</evidence>
<evidence type="ECO:0000256" key="8">
    <source>
        <dbReference type="ARBA" id="ARBA00047899"/>
    </source>
</evidence>
<feature type="region of interest" description="Disordered" evidence="11">
    <location>
        <begin position="459"/>
        <end position="485"/>
    </location>
</feature>
<dbReference type="Proteomes" id="UP000007264">
    <property type="component" value="Unassembled WGS sequence"/>
</dbReference>
<dbReference type="InterPro" id="IPR011009">
    <property type="entry name" value="Kinase-like_dom_sf"/>
</dbReference>
<evidence type="ECO:0000256" key="1">
    <source>
        <dbReference type="ARBA" id="ARBA00010886"/>
    </source>
</evidence>
<feature type="binding site" evidence="10">
    <location>
        <position position="114"/>
    </location>
    <ligand>
        <name>ATP</name>
        <dbReference type="ChEBI" id="CHEBI:30616"/>
    </ligand>
</feature>
<comment type="similarity">
    <text evidence="1">Belongs to the protein kinase superfamily. NEK Ser/Thr protein kinase family. NIMA subfamily.</text>
</comment>
<evidence type="ECO:0000256" key="10">
    <source>
        <dbReference type="PROSITE-ProRule" id="PRU10141"/>
    </source>
</evidence>
<dbReference type="InterPro" id="IPR051131">
    <property type="entry name" value="NEK_Ser/Thr_kinase_NIMA"/>
</dbReference>
<evidence type="ECO:0000256" key="6">
    <source>
        <dbReference type="ARBA" id="ARBA00022777"/>
    </source>
</evidence>
<evidence type="ECO:0000313" key="13">
    <source>
        <dbReference type="EMBL" id="EIE22390.1"/>
    </source>
</evidence>
<dbReference type="KEGG" id="csl:COCSUDRAFT_56080"/>
<dbReference type="PANTHER" id="PTHR44899:SF3">
    <property type="entry name" value="SERINE_THREONINE-PROTEIN KINASE NEK1"/>
    <property type="match status" value="1"/>
</dbReference>
<accession>I0YVH1</accession>
<evidence type="ECO:0000256" key="2">
    <source>
        <dbReference type="ARBA" id="ARBA00012513"/>
    </source>
</evidence>
<evidence type="ECO:0000256" key="9">
    <source>
        <dbReference type="ARBA" id="ARBA00048679"/>
    </source>
</evidence>
<dbReference type="InterPro" id="IPR000719">
    <property type="entry name" value="Prot_kinase_dom"/>
</dbReference>
<dbReference type="PROSITE" id="PS00107">
    <property type="entry name" value="PROTEIN_KINASE_ATP"/>
    <property type="match status" value="1"/>
</dbReference>
<dbReference type="RefSeq" id="XP_005646934.1">
    <property type="nucleotide sequence ID" value="XM_005646877.1"/>
</dbReference>
<dbReference type="STRING" id="574566.I0YVH1"/>
<dbReference type="GeneID" id="17040501"/>
<organism evidence="13 14">
    <name type="scientific">Coccomyxa subellipsoidea (strain C-169)</name>
    <name type="common">Green microalga</name>
    <dbReference type="NCBI Taxonomy" id="574566"/>
    <lineage>
        <taxon>Eukaryota</taxon>
        <taxon>Viridiplantae</taxon>
        <taxon>Chlorophyta</taxon>
        <taxon>core chlorophytes</taxon>
        <taxon>Trebouxiophyceae</taxon>
        <taxon>Trebouxiophyceae incertae sedis</taxon>
        <taxon>Coccomyxaceae</taxon>
        <taxon>Coccomyxa</taxon>
        <taxon>Coccomyxa subellipsoidea</taxon>
    </lineage>
</organism>
<dbReference type="eggNOG" id="KOG0589">
    <property type="taxonomic scope" value="Eukaryota"/>
</dbReference>
<dbReference type="SMART" id="SM00220">
    <property type="entry name" value="S_TKc"/>
    <property type="match status" value="1"/>
</dbReference>
<dbReference type="InterPro" id="IPR017441">
    <property type="entry name" value="Protein_kinase_ATP_BS"/>
</dbReference>
<keyword evidence="5 10" id="KW-0547">Nucleotide-binding</keyword>
<feature type="compositionally biased region" description="Polar residues" evidence="11">
    <location>
        <begin position="459"/>
        <end position="473"/>
    </location>
</feature>
<dbReference type="Gene3D" id="1.10.510.10">
    <property type="entry name" value="Transferase(Phosphotransferase) domain 1"/>
    <property type="match status" value="1"/>
</dbReference>
<dbReference type="CDD" id="cd08215">
    <property type="entry name" value="STKc_Nek"/>
    <property type="match status" value="1"/>
</dbReference>
<protein>
    <recommendedName>
        <fullName evidence="2">non-specific serine/threonine protein kinase</fullName>
        <ecNumber evidence="2">2.7.11.1</ecNumber>
    </recommendedName>
</protein>
<reference evidence="13 14" key="1">
    <citation type="journal article" date="2012" name="Genome Biol.">
        <title>The genome of the polar eukaryotic microalga coccomyxa subellipsoidea reveals traits of cold adaptation.</title>
        <authorList>
            <person name="Blanc G."/>
            <person name="Agarkova I."/>
            <person name="Grimwood J."/>
            <person name="Kuo A."/>
            <person name="Brueggeman A."/>
            <person name="Dunigan D."/>
            <person name="Gurnon J."/>
            <person name="Ladunga I."/>
            <person name="Lindquist E."/>
            <person name="Lucas S."/>
            <person name="Pangilinan J."/>
            <person name="Proschold T."/>
            <person name="Salamov A."/>
            <person name="Schmutz J."/>
            <person name="Weeks D."/>
            <person name="Yamada T."/>
            <person name="Claverie J.M."/>
            <person name="Grigoriev I."/>
            <person name="Van Etten J."/>
            <person name="Lomsadze A."/>
            <person name="Borodovsky M."/>
        </authorList>
    </citation>
    <scope>NUCLEOTIDE SEQUENCE [LARGE SCALE GENOMIC DNA]</scope>
    <source>
        <strain evidence="13 14">C-169</strain>
    </source>
</reference>
<comment type="catalytic activity">
    <reaction evidence="8">
        <text>L-threonyl-[protein] + ATP = O-phospho-L-threonyl-[protein] + ADP + H(+)</text>
        <dbReference type="Rhea" id="RHEA:46608"/>
        <dbReference type="Rhea" id="RHEA-COMP:11060"/>
        <dbReference type="Rhea" id="RHEA-COMP:11605"/>
        <dbReference type="ChEBI" id="CHEBI:15378"/>
        <dbReference type="ChEBI" id="CHEBI:30013"/>
        <dbReference type="ChEBI" id="CHEBI:30616"/>
        <dbReference type="ChEBI" id="CHEBI:61977"/>
        <dbReference type="ChEBI" id="CHEBI:456216"/>
        <dbReference type="EC" id="2.7.11.1"/>
    </reaction>
</comment>
<dbReference type="EMBL" id="AGSI01000010">
    <property type="protein sequence ID" value="EIE22390.1"/>
    <property type="molecule type" value="Genomic_DNA"/>
</dbReference>
<dbReference type="OrthoDB" id="248923at2759"/>
<keyword evidence="7 10" id="KW-0067">ATP-binding</keyword>
<dbReference type="AlphaFoldDB" id="I0YVH1"/>
<comment type="caution">
    <text evidence="13">The sequence shown here is derived from an EMBL/GenBank/DDBJ whole genome shotgun (WGS) entry which is preliminary data.</text>
</comment>
<gene>
    <name evidence="13" type="ORF">COCSUDRAFT_56080</name>
</gene>
<keyword evidence="14" id="KW-1185">Reference proteome</keyword>
<keyword evidence="4" id="KW-0808">Transferase</keyword>
<evidence type="ECO:0000259" key="12">
    <source>
        <dbReference type="PROSITE" id="PS50011"/>
    </source>
</evidence>
<dbReference type="GO" id="GO:0005524">
    <property type="term" value="F:ATP binding"/>
    <property type="evidence" value="ECO:0007669"/>
    <property type="project" value="UniProtKB-UniRule"/>
</dbReference>
<sequence length="569" mass="61917">MGSLTGWQALADQVMAEMEEDEAAEDQEDPNTFQEGVSPTVLMQAAGLLSATNPMVGTSEIPSGDESSFKPSTELQPGGTFFVQYEVREELGEGAFGRVVKVRRRRDGRMFVAKIMHDRGMTDKARIEAQNEVAVLASLDHPNVVKYYECFAERGTQVKIVMELCEDGDLDGFLKAQGGRPISEDEIMHKFVQICLSVHYVHSKGLIHRDLKTCNLLLDSGIVKLGDFGISKVISAEQNAAQTMVGTPYYMSPEMFKGKGYGPKTDVWALGCILYEMCCLRKAFEAPNLGAITIKIMSGKYAPIPGQYSNDMRLLVDALLQKDPNARPCMDDVMGLVFVRTYLKAYASHACLTTARRRSSHARSLTPYRLWAAEKDKENALHHAKQEADRAARMQAQLNACMSENARAIECIRLLKQSWDQQIKHLEGEGNMPGEQNGRAPDMSAVTSTGLMSTAQQPQKVNFGGSHSATNPAPSRGRKRRSSSFDMVAAKQGIAHRKTSSFDTAMQGTRLQHSKPDSLIGSHSRVGPGFVGGDLGMAGAGTSEVQDDENWGVLGSGLALGPGAPTGSA</sequence>
<feature type="domain" description="Protein kinase" evidence="12">
    <location>
        <begin position="85"/>
        <end position="339"/>
    </location>
</feature>
<dbReference type="Pfam" id="PF00069">
    <property type="entry name" value="Pkinase"/>
    <property type="match status" value="1"/>
</dbReference>
<dbReference type="PROSITE" id="PS00108">
    <property type="entry name" value="PROTEIN_KINASE_ST"/>
    <property type="match status" value="1"/>
</dbReference>
<evidence type="ECO:0000256" key="11">
    <source>
        <dbReference type="SAM" id="MobiDB-lite"/>
    </source>
</evidence>
<name>I0YVH1_COCSC</name>
<feature type="region of interest" description="Disordered" evidence="11">
    <location>
        <begin position="54"/>
        <end position="73"/>
    </location>
</feature>
<dbReference type="EC" id="2.7.11.1" evidence="2"/>
<evidence type="ECO:0000256" key="5">
    <source>
        <dbReference type="ARBA" id="ARBA00022741"/>
    </source>
</evidence>
<feature type="region of interest" description="Disordered" evidence="11">
    <location>
        <begin position="541"/>
        <end position="569"/>
    </location>
</feature>
<proteinExistence type="inferred from homology"/>
<dbReference type="FunFam" id="3.30.200.20:FF:000097">
    <property type="entry name" value="Probable serine/threonine-protein kinase nek1"/>
    <property type="match status" value="1"/>
</dbReference>
<evidence type="ECO:0000256" key="3">
    <source>
        <dbReference type="ARBA" id="ARBA00022527"/>
    </source>
</evidence>
<dbReference type="InterPro" id="IPR008271">
    <property type="entry name" value="Ser/Thr_kinase_AS"/>
</dbReference>
<dbReference type="GO" id="GO:0004674">
    <property type="term" value="F:protein serine/threonine kinase activity"/>
    <property type="evidence" value="ECO:0007669"/>
    <property type="project" value="UniProtKB-KW"/>
</dbReference>
<dbReference type="SUPFAM" id="SSF56112">
    <property type="entry name" value="Protein kinase-like (PK-like)"/>
    <property type="match status" value="1"/>
</dbReference>
<dbReference type="PANTHER" id="PTHR44899">
    <property type="entry name" value="CAMK FAMILY PROTEIN KINASE"/>
    <property type="match status" value="1"/>
</dbReference>
<keyword evidence="3" id="KW-0723">Serine/threonine-protein kinase</keyword>
<keyword evidence="6" id="KW-0418">Kinase</keyword>
<evidence type="ECO:0000313" key="14">
    <source>
        <dbReference type="Proteomes" id="UP000007264"/>
    </source>
</evidence>
<dbReference type="PROSITE" id="PS50011">
    <property type="entry name" value="PROTEIN_KINASE_DOM"/>
    <property type="match status" value="1"/>
</dbReference>
<dbReference type="FunFam" id="1.10.510.10:FF:000571">
    <property type="entry name" value="Maternal embryonic leucine zipper kinase"/>
    <property type="match status" value="1"/>
</dbReference>
<evidence type="ECO:0000256" key="7">
    <source>
        <dbReference type="ARBA" id="ARBA00022840"/>
    </source>
</evidence>
<comment type="catalytic activity">
    <reaction evidence="9">
        <text>L-seryl-[protein] + ATP = O-phospho-L-seryl-[protein] + ADP + H(+)</text>
        <dbReference type="Rhea" id="RHEA:17989"/>
        <dbReference type="Rhea" id="RHEA-COMP:9863"/>
        <dbReference type="Rhea" id="RHEA-COMP:11604"/>
        <dbReference type="ChEBI" id="CHEBI:15378"/>
        <dbReference type="ChEBI" id="CHEBI:29999"/>
        <dbReference type="ChEBI" id="CHEBI:30616"/>
        <dbReference type="ChEBI" id="CHEBI:83421"/>
        <dbReference type="ChEBI" id="CHEBI:456216"/>
        <dbReference type="EC" id="2.7.11.1"/>
    </reaction>
</comment>